<dbReference type="Pfam" id="PF13715">
    <property type="entry name" value="CarbopepD_reg_2"/>
    <property type="match status" value="1"/>
</dbReference>
<comment type="similarity">
    <text evidence="1 2">Belongs to the TonB-dependent receptor family.</text>
</comment>
<dbReference type="NCBIfam" id="TIGR04057">
    <property type="entry name" value="SusC_RagA_signa"/>
    <property type="match status" value="1"/>
</dbReference>
<evidence type="ECO:0000313" key="5">
    <source>
        <dbReference type="EMBL" id="MBW3468212.1"/>
    </source>
</evidence>
<evidence type="ECO:0000256" key="1">
    <source>
        <dbReference type="PROSITE-ProRule" id="PRU01360"/>
    </source>
</evidence>
<dbReference type="Proteomes" id="UP000727490">
    <property type="component" value="Unassembled WGS sequence"/>
</dbReference>
<dbReference type="InterPro" id="IPR023997">
    <property type="entry name" value="TonB-dep_OMP_SusC/RagA_CS"/>
</dbReference>
<dbReference type="Pfam" id="PF00593">
    <property type="entry name" value="TonB_dep_Rec_b-barrel"/>
    <property type="match status" value="1"/>
</dbReference>
<evidence type="ECO:0000259" key="3">
    <source>
        <dbReference type="Pfam" id="PF00593"/>
    </source>
</evidence>
<keyword evidence="1" id="KW-1134">Transmembrane beta strand</keyword>
<dbReference type="EMBL" id="RPHB01000004">
    <property type="protein sequence ID" value="MBW3468212.1"/>
    <property type="molecule type" value="Genomic_DNA"/>
</dbReference>
<comment type="caution">
    <text evidence="5">The sequence shown here is derived from an EMBL/GenBank/DDBJ whole genome shotgun (WGS) entry which is preliminary data.</text>
</comment>
<accession>A0A951IY51</accession>
<feature type="domain" description="TonB-dependent receptor-like beta-barrel" evidence="3">
    <location>
        <begin position="386"/>
        <end position="971"/>
    </location>
</feature>
<proteinExistence type="inferred from homology"/>
<evidence type="ECO:0000313" key="6">
    <source>
        <dbReference type="Proteomes" id="UP000727490"/>
    </source>
</evidence>
<dbReference type="InterPro" id="IPR000531">
    <property type="entry name" value="Beta-barrel_TonB"/>
</dbReference>
<evidence type="ECO:0000259" key="4">
    <source>
        <dbReference type="Pfam" id="PF07715"/>
    </source>
</evidence>
<keyword evidence="1" id="KW-0998">Cell outer membrane</keyword>
<dbReference type="RefSeq" id="WP_219289153.1">
    <property type="nucleotide sequence ID" value="NZ_RPHB01000004.1"/>
</dbReference>
<dbReference type="InterPro" id="IPR023996">
    <property type="entry name" value="TonB-dep_OMP_SusC/RagA"/>
</dbReference>
<dbReference type="InterPro" id="IPR012910">
    <property type="entry name" value="Plug_dom"/>
</dbReference>
<dbReference type="InterPro" id="IPR039426">
    <property type="entry name" value="TonB-dep_rcpt-like"/>
</dbReference>
<sequence>MKNFTKLYHKIVILSLIWLGFTLPLKADTEADFNIRSGDKMDAETPYERTIRGTVISSEDNLPMPGVSILIKGSTRGTATDLDGQYVLDVPDQGAVLVFSYIGYQNQEVVVGASSTINVTLEPDLTSMDEVLVVGYGTMRKGDITSSVAQVKPEEFITGAVRNAGELLRGKVAGLAISSSSGDPAAGVEISLRGITSIFGSSAPLVLIDGYPGSLNVISPMDIESVEVLKDASASAIYGARGKNGVILITTKQGKVGRPSVEYSSFMATSTFVRTADFMSASDLRNNIDQGLIDPSNDLGYETDWFGEISRNTPLNHFHNISVRGGTEQTKYVANMSYQNEQGAFIGSGNEEFKFRTDLTQFFADNRVRVNLNVLKGIQNIDGRFGGWAYRQALIRNPTDRIFNDEGRFQERPEQFQYENPLALIKEQDYRNVNDWTWLTGSVSYFPVEELELKVVGSQHRTINDFGNYQNRNHISTIRDNRNGVANVSNSLTVENFLDLTADYQKIFGAHRIMGMIGYSYIDWTNTGMSISNFDFPSDVFSFRNIQQGRALREGLPGTSANSFLNDSKLIGFFGRAGYGFKDKYNILGSLRYEGSSVFGANQKWGLFPAISAGWTISNEGFLKDNPTITFLKLRAGYGETGSVSSNPYASLTRYSYSPTQFYFDGQNWQSVLNPVANPNPNLGWETNIEYNFGLEFSLWKNFMSGTIDYYDRTLVDLVYNYPVPVPPNLVGTTLANAAAMRNTGIELALNFDLVTKKDFEWKTNINFSTNTNELTRLSSEEFQLQNDFFFAGGTGDPIQMSTHKIEEGQPIGSFFGYKSVGLLSDAPNPANNGTWLIESPDGEVKSILDATPDDRQILGNGIPRFFAAWNHYVRYRNFDFNLTMRGAFDYQILNFQRMFYENPTIVYNRLNTAFDPIDGQILRSPQSYVSHYIENGDFWKIDNVSIGYSFPTVNSRAFQSARVYIAASNLAVITNYQGLDPEVPRSGLDPGNDGRDKYPTLRTFTIGTDIRF</sequence>
<evidence type="ECO:0000256" key="2">
    <source>
        <dbReference type="RuleBase" id="RU003357"/>
    </source>
</evidence>
<reference evidence="5 6" key="1">
    <citation type="journal article" date="2020" name="Syst. Appl. Microbiol.">
        <title>Arthrospiribacter ruber gen. nov., sp. nov., a novel bacterium isolated from Arthrospira cultures.</title>
        <authorList>
            <person name="Waleron M."/>
            <person name="Misztak A."/>
            <person name="Waleron M.M."/>
            <person name="Furmaniak M."/>
            <person name="Mrozik A."/>
            <person name="Waleron K."/>
        </authorList>
    </citation>
    <scope>NUCLEOTIDE SEQUENCE [LARGE SCALE GENOMIC DNA]</scope>
    <source>
        <strain evidence="5 6">DPMB0001</strain>
    </source>
</reference>
<dbReference type="AlphaFoldDB" id="A0A951IY51"/>
<dbReference type="NCBIfam" id="TIGR04056">
    <property type="entry name" value="OMP_RagA_SusC"/>
    <property type="match status" value="1"/>
</dbReference>
<keyword evidence="2" id="KW-0798">TonB box</keyword>
<name>A0A951IY51_9BACT</name>
<keyword evidence="1" id="KW-0813">Transport</keyword>
<gene>
    <name evidence="5" type="ORF">EGN73_10355</name>
</gene>
<feature type="domain" description="TonB-dependent receptor plug" evidence="4">
    <location>
        <begin position="142"/>
        <end position="246"/>
    </location>
</feature>
<dbReference type="PROSITE" id="PS52016">
    <property type="entry name" value="TONB_DEPENDENT_REC_3"/>
    <property type="match status" value="1"/>
</dbReference>
<keyword evidence="1 2" id="KW-0472">Membrane</keyword>
<dbReference type="Pfam" id="PF07715">
    <property type="entry name" value="Plug"/>
    <property type="match status" value="1"/>
</dbReference>
<dbReference type="FunFam" id="2.60.40.1120:FF:000003">
    <property type="entry name" value="Outer membrane protein Omp121"/>
    <property type="match status" value="1"/>
</dbReference>
<protein>
    <submittedName>
        <fullName evidence="5">SusC/RagA family TonB-linked outer membrane protein</fullName>
    </submittedName>
</protein>
<comment type="subcellular location">
    <subcellularLocation>
        <location evidence="1">Cell outer membrane</location>
        <topology evidence="1">Multi-pass membrane protein</topology>
    </subcellularLocation>
</comment>
<keyword evidence="6" id="KW-1185">Reference proteome</keyword>
<organism evidence="5 6">
    <name type="scientific">Arthrospiribacter ruber</name>
    <dbReference type="NCBI Taxonomy" id="2487934"/>
    <lineage>
        <taxon>Bacteria</taxon>
        <taxon>Pseudomonadati</taxon>
        <taxon>Bacteroidota</taxon>
        <taxon>Cytophagia</taxon>
        <taxon>Cytophagales</taxon>
        <taxon>Cyclobacteriaceae</taxon>
        <taxon>Arthrospiribacter</taxon>
    </lineage>
</organism>
<keyword evidence="1" id="KW-0812">Transmembrane</keyword>
<dbReference type="GO" id="GO:0009279">
    <property type="term" value="C:cell outer membrane"/>
    <property type="evidence" value="ECO:0007669"/>
    <property type="project" value="UniProtKB-SubCell"/>
</dbReference>